<reference evidence="2" key="1">
    <citation type="submission" date="2023-03" db="EMBL/GenBank/DDBJ databases">
        <title>Massive genome expansion in bonnet fungi (Mycena s.s.) driven by repeated elements and novel gene families across ecological guilds.</title>
        <authorList>
            <consortium name="Lawrence Berkeley National Laboratory"/>
            <person name="Harder C.B."/>
            <person name="Miyauchi S."/>
            <person name="Viragh M."/>
            <person name="Kuo A."/>
            <person name="Thoen E."/>
            <person name="Andreopoulos B."/>
            <person name="Lu D."/>
            <person name="Skrede I."/>
            <person name="Drula E."/>
            <person name="Henrissat B."/>
            <person name="Morin E."/>
            <person name="Kohler A."/>
            <person name="Barry K."/>
            <person name="LaButti K."/>
            <person name="Morin E."/>
            <person name="Salamov A."/>
            <person name="Lipzen A."/>
            <person name="Mereny Z."/>
            <person name="Hegedus B."/>
            <person name="Baldrian P."/>
            <person name="Stursova M."/>
            <person name="Weitz H."/>
            <person name="Taylor A."/>
            <person name="Grigoriev I.V."/>
            <person name="Nagy L.G."/>
            <person name="Martin F."/>
            <person name="Kauserud H."/>
        </authorList>
    </citation>
    <scope>NUCLEOTIDE SEQUENCE</scope>
    <source>
        <strain evidence="2">9144</strain>
    </source>
</reference>
<name>A0AAD6VAT8_9AGAR</name>
<evidence type="ECO:0000256" key="1">
    <source>
        <dbReference type="SAM" id="MobiDB-lite"/>
    </source>
</evidence>
<comment type="caution">
    <text evidence="2">The sequence shown here is derived from an EMBL/GenBank/DDBJ whole genome shotgun (WGS) entry which is preliminary data.</text>
</comment>
<sequence>FTCVYCNAQIEHRDHRLANHIASHTKCKDAPTAARTAAHMLMADKKNGKKRAADEEDEPAPSEDSVVHEPSSQPPAKKKKATQSNLDGVVDRPMMVAQQDAANQKLLKYFIHSNTPFANADNMFLSDFTNEIRPSFNVASRYMM</sequence>
<dbReference type="EMBL" id="JARJCW010000041">
    <property type="protein sequence ID" value="KAJ7205999.1"/>
    <property type="molecule type" value="Genomic_DNA"/>
</dbReference>
<feature type="non-terminal residue" evidence="2">
    <location>
        <position position="144"/>
    </location>
</feature>
<proteinExistence type="predicted"/>
<accession>A0AAD6VAT8</accession>
<evidence type="ECO:0000313" key="3">
    <source>
        <dbReference type="Proteomes" id="UP001219525"/>
    </source>
</evidence>
<keyword evidence="3" id="KW-1185">Reference proteome</keyword>
<evidence type="ECO:0000313" key="2">
    <source>
        <dbReference type="EMBL" id="KAJ7205999.1"/>
    </source>
</evidence>
<gene>
    <name evidence="2" type="ORF">GGX14DRAFT_315436</name>
</gene>
<feature type="region of interest" description="Disordered" evidence="1">
    <location>
        <begin position="40"/>
        <end position="87"/>
    </location>
</feature>
<organism evidence="2 3">
    <name type="scientific">Mycena pura</name>
    <dbReference type="NCBI Taxonomy" id="153505"/>
    <lineage>
        <taxon>Eukaryota</taxon>
        <taxon>Fungi</taxon>
        <taxon>Dikarya</taxon>
        <taxon>Basidiomycota</taxon>
        <taxon>Agaricomycotina</taxon>
        <taxon>Agaricomycetes</taxon>
        <taxon>Agaricomycetidae</taxon>
        <taxon>Agaricales</taxon>
        <taxon>Marasmiineae</taxon>
        <taxon>Mycenaceae</taxon>
        <taxon>Mycena</taxon>
    </lineage>
</organism>
<protein>
    <submittedName>
        <fullName evidence="2">Uncharacterized protein</fullName>
    </submittedName>
</protein>
<dbReference type="AlphaFoldDB" id="A0AAD6VAT8"/>
<feature type="non-terminal residue" evidence="2">
    <location>
        <position position="1"/>
    </location>
</feature>
<dbReference type="Proteomes" id="UP001219525">
    <property type="component" value="Unassembled WGS sequence"/>
</dbReference>